<feature type="transmembrane region" description="Helical" evidence="10">
    <location>
        <begin position="32"/>
        <end position="52"/>
    </location>
</feature>
<feature type="transmembrane region" description="Helical" evidence="10">
    <location>
        <begin position="256"/>
        <end position="273"/>
    </location>
</feature>
<dbReference type="GO" id="GO:0015297">
    <property type="term" value="F:antiporter activity"/>
    <property type="evidence" value="ECO:0007669"/>
    <property type="project" value="UniProtKB-KW"/>
</dbReference>
<keyword evidence="6" id="KW-0630">Potassium</keyword>
<feature type="transmembrane region" description="Helical" evidence="10">
    <location>
        <begin position="161"/>
        <end position="185"/>
    </location>
</feature>
<dbReference type="OrthoDB" id="9781411at2"/>
<evidence type="ECO:0000256" key="4">
    <source>
        <dbReference type="ARBA" id="ARBA00022538"/>
    </source>
</evidence>
<dbReference type="PANTHER" id="PTHR46157:SF4">
    <property type="entry name" value="K(+) EFFLUX ANTIPORTER 3, CHLOROPLASTIC"/>
    <property type="match status" value="1"/>
</dbReference>
<dbReference type="GO" id="GO:0006813">
    <property type="term" value="P:potassium ion transport"/>
    <property type="evidence" value="ECO:0007669"/>
    <property type="project" value="UniProtKB-KW"/>
</dbReference>
<dbReference type="InterPro" id="IPR006153">
    <property type="entry name" value="Cation/H_exchanger_TM"/>
</dbReference>
<dbReference type="InterPro" id="IPR036291">
    <property type="entry name" value="NAD(P)-bd_dom_sf"/>
</dbReference>
<dbReference type="Pfam" id="PF00999">
    <property type="entry name" value="Na_H_Exchanger"/>
    <property type="match status" value="1"/>
</dbReference>
<dbReference type="GO" id="GO:0005886">
    <property type="term" value="C:plasma membrane"/>
    <property type="evidence" value="ECO:0007669"/>
    <property type="project" value="TreeGrafter"/>
</dbReference>
<evidence type="ECO:0000256" key="6">
    <source>
        <dbReference type="ARBA" id="ARBA00022958"/>
    </source>
</evidence>
<evidence type="ECO:0000256" key="8">
    <source>
        <dbReference type="ARBA" id="ARBA00023065"/>
    </source>
</evidence>
<evidence type="ECO:0000256" key="2">
    <source>
        <dbReference type="ARBA" id="ARBA00022448"/>
    </source>
</evidence>
<keyword evidence="4" id="KW-0633">Potassium transport</keyword>
<evidence type="ECO:0000256" key="7">
    <source>
        <dbReference type="ARBA" id="ARBA00022989"/>
    </source>
</evidence>
<dbReference type="Gene3D" id="3.40.50.720">
    <property type="entry name" value="NAD(P)-binding Rossmann-like Domain"/>
    <property type="match status" value="1"/>
</dbReference>
<keyword evidence="13" id="KW-1185">Reference proteome</keyword>
<evidence type="ECO:0000256" key="1">
    <source>
        <dbReference type="ARBA" id="ARBA00004127"/>
    </source>
</evidence>
<evidence type="ECO:0000313" key="12">
    <source>
        <dbReference type="EMBL" id="SIN93069.1"/>
    </source>
</evidence>
<feature type="transmembrane region" description="Helical" evidence="10">
    <location>
        <begin position="6"/>
        <end position="25"/>
    </location>
</feature>
<proteinExistence type="predicted"/>
<comment type="subcellular location">
    <subcellularLocation>
        <location evidence="1">Endomembrane system</location>
        <topology evidence="1">Multi-pass membrane protein</topology>
    </subcellularLocation>
</comment>
<accession>A0A1N6FCU9</accession>
<dbReference type="AlphaFoldDB" id="A0A1N6FCU9"/>
<keyword evidence="7 10" id="KW-1133">Transmembrane helix</keyword>
<feature type="transmembrane region" description="Helical" evidence="10">
    <location>
        <begin position="370"/>
        <end position="391"/>
    </location>
</feature>
<feature type="transmembrane region" description="Helical" evidence="10">
    <location>
        <begin position="285"/>
        <end position="304"/>
    </location>
</feature>
<dbReference type="InterPro" id="IPR038770">
    <property type="entry name" value="Na+/solute_symporter_sf"/>
</dbReference>
<evidence type="ECO:0000256" key="10">
    <source>
        <dbReference type="SAM" id="Phobius"/>
    </source>
</evidence>
<evidence type="ECO:0000256" key="3">
    <source>
        <dbReference type="ARBA" id="ARBA00022449"/>
    </source>
</evidence>
<sequence length="578" mass="61530">MHPEIPYLREAIVFLVAAGLVIPLVRKIGISPVLGFLFVGLIIGPFGVGRLVGETPVLELMVFDDLEGVRRFAELGVIFLLFTIGLELSVAQLWDMRRLVFGLGAAQVVVSALAIGGIALLFGNSLVAATIFGLCLALSSTALVMQLLTETRRLSAPAGRSSFGILLFQDLAVVPILFFVGVVGATVEGSLAGAAFWAIFEAVLVIAAIFFIGRIIVEPLLRFVSGTGSREMFMAAVLLLILATAALTAVAGLSMALGAFMAGLLFAGTQYRHQIASDIEPFKGLLLGLFFISVGMSLDILAVWADIAWVAASVLGLLLLKGSILFVLARIWRLPTAVAAETAILMSQGGEFAFVVIAASLSFALLDPDIAQFMLLVVVVTMFLTPGLAILSRKVGKALRVKEAPAPNRAAYGDGEQPVIIGGFGRVGRLLAQLLEDQRIPYIAVDSDPDLVASERARGVAVYFGDAGQSDLLQHLGIERAAAFATTMDAPDTAEHVIRAIHDKWPSVPIIARARDVEHAHLLRDCGARTAVPETMEASLELCEQLLGGIGFPADTARTIVDNQRTWQTEILEGKPRS</sequence>
<organism evidence="12 13">
    <name type="scientific">Parasphingorhabdus marina DSM 22363</name>
    <dbReference type="NCBI Taxonomy" id="1123272"/>
    <lineage>
        <taxon>Bacteria</taxon>
        <taxon>Pseudomonadati</taxon>
        <taxon>Pseudomonadota</taxon>
        <taxon>Alphaproteobacteria</taxon>
        <taxon>Sphingomonadales</taxon>
        <taxon>Sphingomonadaceae</taxon>
        <taxon>Parasphingorhabdus</taxon>
    </lineage>
</organism>
<dbReference type="FunFam" id="3.40.50.720:FF:000036">
    <property type="entry name" value="Glutathione-regulated potassium-efflux system protein KefB"/>
    <property type="match status" value="1"/>
</dbReference>
<keyword evidence="9 10" id="KW-0472">Membrane</keyword>
<dbReference type="STRING" id="1123272.SAMN02745824_2340"/>
<evidence type="ECO:0000313" key="13">
    <source>
        <dbReference type="Proteomes" id="UP000185192"/>
    </source>
</evidence>
<dbReference type="Gene3D" id="1.20.1530.20">
    <property type="match status" value="1"/>
</dbReference>
<feature type="transmembrane region" description="Helical" evidence="10">
    <location>
        <begin position="310"/>
        <end position="332"/>
    </location>
</feature>
<dbReference type="SUPFAM" id="SSF51735">
    <property type="entry name" value="NAD(P)-binding Rossmann-fold domains"/>
    <property type="match status" value="1"/>
</dbReference>
<keyword evidence="8" id="KW-0406">Ion transport</keyword>
<dbReference type="PANTHER" id="PTHR46157">
    <property type="entry name" value="K(+) EFFLUX ANTIPORTER 3, CHLOROPLASTIC"/>
    <property type="match status" value="1"/>
</dbReference>
<feature type="transmembrane region" description="Helical" evidence="10">
    <location>
        <begin position="72"/>
        <end position="94"/>
    </location>
</feature>
<feature type="transmembrane region" description="Helical" evidence="10">
    <location>
        <begin position="128"/>
        <end position="149"/>
    </location>
</feature>
<feature type="transmembrane region" description="Helical" evidence="10">
    <location>
        <begin position="344"/>
        <end position="364"/>
    </location>
</feature>
<dbReference type="RefSeq" id="WP_084192682.1">
    <property type="nucleotide sequence ID" value="NZ_FSQW01000002.1"/>
</dbReference>
<gene>
    <name evidence="12" type="ORF">SAMN02745824_2340</name>
</gene>
<feature type="transmembrane region" description="Helical" evidence="10">
    <location>
        <begin position="191"/>
        <end position="212"/>
    </location>
</feature>
<evidence type="ECO:0000256" key="5">
    <source>
        <dbReference type="ARBA" id="ARBA00022692"/>
    </source>
</evidence>
<feature type="transmembrane region" description="Helical" evidence="10">
    <location>
        <begin position="101"/>
        <end position="122"/>
    </location>
</feature>
<dbReference type="GO" id="GO:1902600">
    <property type="term" value="P:proton transmembrane transport"/>
    <property type="evidence" value="ECO:0007669"/>
    <property type="project" value="InterPro"/>
</dbReference>
<keyword evidence="2" id="KW-0813">Transport</keyword>
<reference evidence="13" key="1">
    <citation type="submission" date="2016-11" db="EMBL/GenBank/DDBJ databases">
        <authorList>
            <person name="Varghese N."/>
            <person name="Submissions S."/>
        </authorList>
    </citation>
    <scope>NUCLEOTIDE SEQUENCE [LARGE SCALE GENOMIC DNA]</scope>
    <source>
        <strain evidence="13">DSM 22363</strain>
    </source>
</reference>
<dbReference type="Proteomes" id="UP000185192">
    <property type="component" value="Unassembled WGS sequence"/>
</dbReference>
<dbReference type="GO" id="GO:0012505">
    <property type="term" value="C:endomembrane system"/>
    <property type="evidence" value="ECO:0007669"/>
    <property type="project" value="UniProtKB-SubCell"/>
</dbReference>
<protein>
    <submittedName>
        <fullName evidence="12">Kef-type potassium/proton antiporter, CPA2 family</fullName>
    </submittedName>
</protein>
<keyword evidence="5 10" id="KW-0812">Transmembrane</keyword>
<feature type="domain" description="RCK N-terminal" evidence="11">
    <location>
        <begin position="415"/>
        <end position="533"/>
    </location>
</feature>
<evidence type="ECO:0000256" key="9">
    <source>
        <dbReference type="ARBA" id="ARBA00023136"/>
    </source>
</evidence>
<dbReference type="EMBL" id="FSQW01000002">
    <property type="protein sequence ID" value="SIN93069.1"/>
    <property type="molecule type" value="Genomic_DNA"/>
</dbReference>
<name>A0A1N6FCU9_9SPHN</name>
<evidence type="ECO:0000259" key="11">
    <source>
        <dbReference type="PROSITE" id="PS51201"/>
    </source>
</evidence>
<dbReference type="Pfam" id="PF02254">
    <property type="entry name" value="TrkA_N"/>
    <property type="match status" value="1"/>
</dbReference>
<dbReference type="InterPro" id="IPR003148">
    <property type="entry name" value="RCK_N"/>
</dbReference>
<keyword evidence="3" id="KW-0050">Antiport</keyword>
<dbReference type="PROSITE" id="PS51201">
    <property type="entry name" value="RCK_N"/>
    <property type="match status" value="1"/>
</dbReference>